<keyword evidence="3" id="KW-1185">Reference proteome</keyword>
<feature type="compositionally biased region" description="Basic and acidic residues" evidence="1">
    <location>
        <begin position="37"/>
        <end position="49"/>
    </location>
</feature>
<dbReference type="EMBL" id="MUJZ01059039">
    <property type="protein sequence ID" value="OTF71836.1"/>
    <property type="molecule type" value="Genomic_DNA"/>
</dbReference>
<organism evidence="2 3">
    <name type="scientific">Euroglyphus maynei</name>
    <name type="common">Mayne's house dust mite</name>
    <dbReference type="NCBI Taxonomy" id="6958"/>
    <lineage>
        <taxon>Eukaryota</taxon>
        <taxon>Metazoa</taxon>
        <taxon>Ecdysozoa</taxon>
        <taxon>Arthropoda</taxon>
        <taxon>Chelicerata</taxon>
        <taxon>Arachnida</taxon>
        <taxon>Acari</taxon>
        <taxon>Acariformes</taxon>
        <taxon>Sarcoptiformes</taxon>
        <taxon>Astigmata</taxon>
        <taxon>Psoroptidia</taxon>
        <taxon>Analgoidea</taxon>
        <taxon>Pyroglyphidae</taxon>
        <taxon>Pyroglyphinae</taxon>
        <taxon>Euroglyphus</taxon>
    </lineage>
</organism>
<evidence type="ECO:0000313" key="2">
    <source>
        <dbReference type="EMBL" id="OTF71836.1"/>
    </source>
</evidence>
<name>A0A1Y3AWM1_EURMA</name>
<feature type="compositionally biased region" description="Basic residues" evidence="1">
    <location>
        <begin position="50"/>
        <end position="61"/>
    </location>
</feature>
<sequence>MDEQTVEIKAIDLIAEKIPIHHKTIDTDDGGGGGGGGHDRTTTKPEQNKCRKGIKKRRRHK</sequence>
<feature type="region of interest" description="Disordered" evidence="1">
    <location>
        <begin position="23"/>
        <end position="61"/>
    </location>
</feature>
<reference evidence="2 3" key="1">
    <citation type="submission" date="2017-03" db="EMBL/GenBank/DDBJ databases">
        <title>Genome Survey of Euroglyphus maynei.</title>
        <authorList>
            <person name="Arlian L.G."/>
            <person name="Morgan M.S."/>
            <person name="Rider S.D."/>
        </authorList>
    </citation>
    <scope>NUCLEOTIDE SEQUENCE [LARGE SCALE GENOMIC DNA]</scope>
    <source>
        <strain evidence="2">Arlian Lab</strain>
        <tissue evidence="2">Whole body</tissue>
    </source>
</reference>
<gene>
    <name evidence="2" type="ORF">BLA29_012364</name>
</gene>
<dbReference type="Proteomes" id="UP000194236">
    <property type="component" value="Unassembled WGS sequence"/>
</dbReference>
<evidence type="ECO:0000313" key="3">
    <source>
        <dbReference type="Proteomes" id="UP000194236"/>
    </source>
</evidence>
<evidence type="ECO:0000256" key="1">
    <source>
        <dbReference type="SAM" id="MobiDB-lite"/>
    </source>
</evidence>
<dbReference type="AlphaFoldDB" id="A0A1Y3AWM1"/>
<protein>
    <submittedName>
        <fullName evidence="2">Uncharacterized protein</fullName>
    </submittedName>
</protein>
<accession>A0A1Y3AWM1</accession>
<proteinExistence type="predicted"/>
<comment type="caution">
    <text evidence="2">The sequence shown here is derived from an EMBL/GenBank/DDBJ whole genome shotgun (WGS) entry which is preliminary data.</text>
</comment>